<dbReference type="SUPFAM" id="SSF57667">
    <property type="entry name" value="beta-beta-alpha zinc fingers"/>
    <property type="match status" value="1"/>
</dbReference>
<dbReference type="SMART" id="SM00355">
    <property type="entry name" value="ZnF_C2H2"/>
    <property type="match status" value="3"/>
</dbReference>
<organism evidence="6 7">
    <name type="scientific">Thelephora terrestris</name>
    <dbReference type="NCBI Taxonomy" id="56493"/>
    <lineage>
        <taxon>Eukaryota</taxon>
        <taxon>Fungi</taxon>
        <taxon>Dikarya</taxon>
        <taxon>Basidiomycota</taxon>
        <taxon>Agaricomycotina</taxon>
        <taxon>Agaricomycetes</taxon>
        <taxon>Thelephorales</taxon>
        <taxon>Thelephoraceae</taxon>
        <taxon>Thelephora</taxon>
    </lineage>
</organism>
<evidence type="ECO:0000313" key="7">
    <source>
        <dbReference type="Proteomes" id="UP000736335"/>
    </source>
</evidence>
<protein>
    <recommendedName>
        <fullName evidence="5">C2H2-type domain-containing protein</fullName>
    </recommendedName>
</protein>
<reference evidence="6" key="1">
    <citation type="journal article" date="2020" name="Nat. Commun.">
        <title>Large-scale genome sequencing of mycorrhizal fungi provides insights into the early evolution of symbiotic traits.</title>
        <authorList>
            <person name="Miyauchi S."/>
            <person name="Kiss E."/>
            <person name="Kuo A."/>
            <person name="Drula E."/>
            <person name="Kohler A."/>
            <person name="Sanchez-Garcia M."/>
            <person name="Morin E."/>
            <person name="Andreopoulos B."/>
            <person name="Barry K.W."/>
            <person name="Bonito G."/>
            <person name="Buee M."/>
            <person name="Carver A."/>
            <person name="Chen C."/>
            <person name="Cichocki N."/>
            <person name="Clum A."/>
            <person name="Culley D."/>
            <person name="Crous P.W."/>
            <person name="Fauchery L."/>
            <person name="Girlanda M."/>
            <person name="Hayes R.D."/>
            <person name="Keri Z."/>
            <person name="LaButti K."/>
            <person name="Lipzen A."/>
            <person name="Lombard V."/>
            <person name="Magnuson J."/>
            <person name="Maillard F."/>
            <person name="Murat C."/>
            <person name="Nolan M."/>
            <person name="Ohm R.A."/>
            <person name="Pangilinan J."/>
            <person name="Pereira M.F."/>
            <person name="Perotto S."/>
            <person name="Peter M."/>
            <person name="Pfister S."/>
            <person name="Riley R."/>
            <person name="Sitrit Y."/>
            <person name="Stielow J.B."/>
            <person name="Szollosi G."/>
            <person name="Zifcakova L."/>
            <person name="Stursova M."/>
            <person name="Spatafora J.W."/>
            <person name="Tedersoo L."/>
            <person name="Vaario L.M."/>
            <person name="Yamada A."/>
            <person name="Yan M."/>
            <person name="Wang P."/>
            <person name="Xu J."/>
            <person name="Bruns T."/>
            <person name="Baldrian P."/>
            <person name="Vilgalys R."/>
            <person name="Dunand C."/>
            <person name="Henrissat B."/>
            <person name="Grigoriev I.V."/>
            <person name="Hibbett D."/>
            <person name="Nagy L.G."/>
            <person name="Martin F.M."/>
        </authorList>
    </citation>
    <scope>NUCLEOTIDE SEQUENCE</scope>
    <source>
        <strain evidence="6">UH-Tt-Lm1</strain>
    </source>
</reference>
<evidence type="ECO:0000259" key="5">
    <source>
        <dbReference type="SMART" id="SM00355"/>
    </source>
</evidence>
<keyword evidence="2" id="KW-0863">Zinc-finger</keyword>
<dbReference type="InterPro" id="IPR036236">
    <property type="entry name" value="Znf_C2H2_sf"/>
</dbReference>
<comment type="caution">
    <text evidence="6">The sequence shown here is derived from an EMBL/GenBank/DDBJ whole genome shotgun (WGS) entry which is preliminary data.</text>
</comment>
<evidence type="ECO:0000256" key="3">
    <source>
        <dbReference type="ARBA" id="ARBA00022833"/>
    </source>
</evidence>
<dbReference type="OrthoDB" id="6077919at2759"/>
<evidence type="ECO:0000256" key="1">
    <source>
        <dbReference type="ARBA" id="ARBA00022723"/>
    </source>
</evidence>
<accession>A0A9P6HP39</accession>
<dbReference type="AlphaFoldDB" id="A0A9P6HP39"/>
<dbReference type="Pfam" id="PF12171">
    <property type="entry name" value="zf-C2H2_jaz"/>
    <property type="match status" value="1"/>
</dbReference>
<reference evidence="6" key="2">
    <citation type="submission" date="2020-11" db="EMBL/GenBank/DDBJ databases">
        <authorList>
            <consortium name="DOE Joint Genome Institute"/>
            <person name="Kuo A."/>
            <person name="Miyauchi S."/>
            <person name="Kiss E."/>
            <person name="Drula E."/>
            <person name="Kohler A."/>
            <person name="Sanchez-Garcia M."/>
            <person name="Andreopoulos B."/>
            <person name="Barry K.W."/>
            <person name="Bonito G."/>
            <person name="Buee M."/>
            <person name="Carver A."/>
            <person name="Chen C."/>
            <person name="Cichocki N."/>
            <person name="Clum A."/>
            <person name="Culley D."/>
            <person name="Crous P.W."/>
            <person name="Fauchery L."/>
            <person name="Girlanda M."/>
            <person name="Hayes R."/>
            <person name="Keri Z."/>
            <person name="Labutti K."/>
            <person name="Lipzen A."/>
            <person name="Lombard V."/>
            <person name="Magnuson J."/>
            <person name="Maillard F."/>
            <person name="Morin E."/>
            <person name="Murat C."/>
            <person name="Nolan M."/>
            <person name="Ohm R."/>
            <person name="Pangilinan J."/>
            <person name="Pereira M."/>
            <person name="Perotto S."/>
            <person name="Peter M."/>
            <person name="Riley R."/>
            <person name="Sitrit Y."/>
            <person name="Stielow B."/>
            <person name="Szollosi G."/>
            <person name="Zifcakova L."/>
            <person name="Stursova M."/>
            <person name="Spatafora J.W."/>
            <person name="Tedersoo L."/>
            <person name="Vaario L.-M."/>
            <person name="Yamada A."/>
            <person name="Yan M."/>
            <person name="Wang P."/>
            <person name="Xu J."/>
            <person name="Bruns T."/>
            <person name="Baldrian P."/>
            <person name="Vilgalys R."/>
            <person name="Henrissat B."/>
            <person name="Grigoriev I.V."/>
            <person name="Hibbett D."/>
            <person name="Nagy L.G."/>
            <person name="Martin F.M."/>
        </authorList>
    </citation>
    <scope>NUCLEOTIDE SEQUENCE</scope>
    <source>
        <strain evidence="6">UH-Tt-Lm1</strain>
    </source>
</reference>
<feature type="domain" description="C2H2-type" evidence="5">
    <location>
        <begin position="87"/>
        <end position="112"/>
    </location>
</feature>
<dbReference type="InterPro" id="IPR022755">
    <property type="entry name" value="Znf_C2H2_jaz"/>
</dbReference>
<feature type="region of interest" description="Disordered" evidence="4">
    <location>
        <begin position="1"/>
        <end position="25"/>
    </location>
</feature>
<evidence type="ECO:0000313" key="6">
    <source>
        <dbReference type="EMBL" id="KAF9790726.1"/>
    </source>
</evidence>
<dbReference type="Proteomes" id="UP000736335">
    <property type="component" value="Unassembled WGS sequence"/>
</dbReference>
<dbReference type="Gene3D" id="3.30.160.60">
    <property type="entry name" value="Classic Zinc Finger"/>
    <property type="match status" value="1"/>
</dbReference>
<feature type="domain" description="C2H2-type" evidence="5">
    <location>
        <begin position="61"/>
        <end position="86"/>
    </location>
</feature>
<name>A0A9P6HP39_9AGAM</name>
<dbReference type="EMBL" id="WIUZ02000002">
    <property type="protein sequence ID" value="KAF9790726.1"/>
    <property type="molecule type" value="Genomic_DNA"/>
</dbReference>
<proteinExistence type="predicted"/>
<dbReference type="InterPro" id="IPR013087">
    <property type="entry name" value="Znf_C2H2_type"/>
</dbReference>
<feature type="domain" description="C2H2-type" evidence="5">
    <location>
        <begin position="35"/>
        <end position="60"/>
    </location>
</feature>
<sequence>MRPRPNPVQTVSPLPPRLPSDSPSSPACVLSMQPTYCGLCDMWFSSQRSFDGHLVLNEKHPSCDKCDRKFADRLAYLKHLVLSPKHHYCSHCGTDHSSALELRAHVERVAAHASWREDHEADMGWSDDSMMSLDDPATAASSPEDESLLSIFDCYGDRSLYYSLRAQAQIERDLAN</sequence>
<keyword evidence="3" id="KW-0862">Zinc</keyword>
<dbReference type="GO" id="GO:0008270">
    <property type="term" value="F:zinc ion binding"/>
    <property type="evidence" value="ECO:0007669"/>
    <property type="project" value="UniProtKB-KW"/>
</dbReference>
<evidence type="ECO:0000256" key="2">
    <source>
        <dbReference type="ARBA" id="ARBA00022771"/>
    </source>
</evidence>
<gene>
    <name evidence="6" type="ORF">BJ322DRAFT_409920</name>
</gene>
<evidence type="ECO:0000256" key="4">
    <source>
        <dbReference type="SAM" id="MobiDB-lite"/>
    </source>
</evidence>
<keyword evidence="1" id="KW-0479">Metal-binding</keyword>
<keyword evidence="7" id="KW-1185">Reference proteome</keyword>